<dbReference type="STRING" id="511995.CFPG_715"/>
<dbReference type="InterPro" id="IPR016155">
    <property type="entry name" value="Mopterin_synth/thiamin_S_b"/>
</dbReference>
<keyword evidence="2" id="KW-1185">Reference proteome</keyword>
<dbReference type="Pfam" id="PF02597">
    <property type="entry name" value="ThiS"/>
    <property type="match status" value="1"/>
</dbReference>
<sequence>MITIKLNGINKGIQENLTIQELLQYNGIDPKGIAVEHNLNIIRPIKFKEIILNEGDSLEILKFVGGG</sequence>
<protein>
    <submittedName>
        <fullName evidence="1">Thiamine biosynthesis protein ThiS</fullName>
    </submittedName>
</protein>
<dbReference type="InterPro" id="IPR012675">
    <property type="entry name" value="Beta-grasp_dom_sf"/>
</dbReference>
<dbReference type="eggNOG" id="COG2104">
    <property type="taxonomic scope" value="Bacteria"/>
</dbReference>
<dbReference type="Proteomes" id="UP000000723">
    <property type="component" value="Chromosome"/>
</dbReference>
<dbReference type="RefSeq" id="WP_012573734.1">
    <property type="nucleotide sequence ID" value="NC_011565.1"/>
</dbReference>
<dbReference type="CDD" id="cd00565">
    <property type="entry name" value="Ubl_ThiS"/>
    <property type="match status" value="1"/>
</dbReference>
<gene>
    <name evidence="1" type="ordered locus">CFPG_715</name>
</gene>
<name>B6YS06_AZOPC</name>
<dbReference type="InterPro" id="IPR010035">
    <property type="entry name" value="Thi_S"/>
</dbReference>
<dbReference type="SUPFAM" id="SSF54285">
    <property type="entry name" value="MoaD/ThiS"/>
    <property type="match status" value="1"/>
</dbReference>
<dbReference type="PANTHER" id="PTHR34472:SF1">
    <property type="entry name" value="SULFUR CARRIER PROTEIN THIS"/>
    <property type="match status" value="1"/>
</dbReference>
<proteinExistence type="predicted"/>
<accession>B6YS06</accession>
<dbReference type="KEGG" id="aps:CFPG_715"/>
<evidence type="ECO:0000313" key="1">
    <source>
        <dbReference type="EMBL" id="BAG83978.1"/>
    </source>
</evidence>
<dbReference type="HOGENOM" id="CLU_174611_3_2_10"/>
<dbReference type="OrthoDB" id="1525151at2"/>
<dbReference type="PANTHER" id="PTHR34472">
    <property type="entry name" value="SULFUR CARRIER PROTEIN THIS"/>
    <property type="match status" value="1"/>
</dbReference>
<organism evidence="1 2">
    <name type="scientific">Azobacteroides pseudotrichonymphae genomovar. CFP2</name>
    <dbReference type="NCBI Taxonomy" id="511995"/>
    <lineage>
        <taxon>Bacteria</taxon>
        <taxon>Pseudomonadati</taxon>
        <taxon>Bacteroidota</taxon>
        <taxon>Bacteroidia</taxon>
        <taxon>Bacteroidales</taxon>
        <taxon>Candidatus Azobacteroides</taxon>
    </lineage>
</organism>
<dbReference type="AlphaFoldDB" id="B6YS06"/>
<dbReference type="EMBL" id="AP010656">
    <property type="protein sequence ID" value="BAG83978.1"/>
    <property type="molecule type" value="Genomic_DNA"/>
</dbReference>
<dbReference type="InterPro" id="IPR003749">
    <property type="entry name" value="ThiS/MoaD-like"/>
</dbReference>
<dbReference type="Gene3D" id="3.10.20.30">
    <property type="match status" value="1"/>
</dbReference>
<reference evidence="2" key="1">
    <citation type="journal article" date="2008" name="Science">
        <title>Genome of an endosymbiont coupling N2 fixation to cellulolysis within RT protist cells in termite gut.</title>
        <authorList>
            <person name="Hongoh Y."/>
            <person name="Sharma V.K."/>
            <person name="Prakash T."/>
            <person name="Noda S."/>
            <person name="Toh H."/>
            <person name="Taylor T.D."/>
            <person name="Kudo T."/>
            <person name="Sakaki Y."/>
            <person name="Toyoda A."/>
            <person name="Hattori M."/>
            <person name="Ohkuma M."/>
        </authorList>
    </citation>
    <scope>NUCLEOTIDE SEQUENCE [LARGE SCALE GENOMIC DNA]</scope>
</reference>
<dbReference type="NCBIfam" id="TIGR01683">
    <property type="entry name" value="thiS"/>
    <property type="match status" value="1"/>
</dbReference>
<evidence type="ECO:0000313" key="2">
    <source>
        <dbReference type="Proteomes" id="UP000000723"/>
    </source>
</evidence>